<accession>A0A6N2KP22</accession>
<gene>
    <name evidence="1" type="ORF">SVIM_LOCUS116271</name>
</gene>
<protein>
    <submittedName>
        <fullName evidence="1">Uncharacterized protein</fullName>
    </submittedName>
</protein>
<name>A0A6N2KP22_SALVM</name>
<organism evidence="1">
    <name type="scientific">Salix viminalis</name>
    <name type="common">Common osier</name>
    <name type="synonym">Basket willow</name>
    <dbReference type="NCBI Taxonomy" id="40686"/>
    <lineage>
        <taxon>Eukaryota</taxon>
        <taxon>Viridiplantae</taxon>
        <taxon>Streptophyta</taxon>
        <taxon>Embryophyta</taxon>
        <taxon>Tracheophyta</taxon>
        <taxon>Spermatophyta</taxon>
        <taxon>Magnoliopsida</taxon>
        <taxon>eudicotyledons</taxon>
        <taxon>Gunneridae</taxon>
        <taxon>Pentapetalae</taxon>
        <taxon>rosids</taxon>
        <taxon>fabids</taxon>
        <taxon>Malpighiales</taxon>
        <taxon>Salicaceae</taxon>
        <taxon>Saliceae</taxon>
        <taxon>Salix</taxon>
    </lineage>
</organism>
<dbReference type="EMBL" id="CAADRP010000602">
    <property type="protein sequence ID" value="VFU30282.1"/>
    <property type="molecule type" value="Genomic_DNA"/>
</dbReference>
<proteinExistence type="predicted"/>
<sequence length="101" mass="11197">MTELPKQAHHISISTTPSTTAFTRAMQMRMMTTLSNSNNAPLSTYPYRIALLIPIETGNLAKRVCATLYLLFGFASLLMNKCLHSSCLLKCFTEVQALKAL</sequence>
<reference evidence="1" key="1">
    <citation type="submission" date="2019-03" db="EMBL/GenBank/DDBJ databases">
        <authorList>
            <person name="Mank J."/>
            <person name="Almeida P."/>
        </authorList>
    </citation>
    <scope>NUCLEOTIDE SEQUENCE</scope>
    <source>
        <strain evidence="1">78183</strain>
    </source>
</reference>
<evidence type="ECO:0000313" key="1">
    <source>
        <dbReference type="EMBL" id="VFU30282.1"/>
    </source>
</evidence>
<dbReference type="AlphaFoldDB" id="A0A6N2KP22"/>